<dbReference type="PANTHER" id="PTHR33018">
    <property type="entry name" value="OS10G0338966 PROTEIN-RELATED"/>
    <property type="match status" value="1"/>
</dbReference>
<protein>
    <submittedName>
        <fullName evidence="2">Uncharacterized protein</fullName>
    </submittedName>
</protein>
<dbReference type="EMBL" id="JAJFAZ020000002">
    <property type="protein sequence ID" value="KAI5344021.1"/>
    <property type="molecule type" value="Genomic_DNA"/>
</dbReference>
<evidence type="ECO:0000313" key="3">
    <source>
        <dbReference type="Proteomes" id="UP001054821"/>
    </source>
</evidence>
<proteinExistence type="predicted"/>
<accession>A0AAD4WJ04</accession>
<dbReference type="PANTHER" id="PTHR33018:SF31">
    <property type="entry name" value="TRANSPOSASE, PTTA_EN_SPM, PLANT"/>
    <property type="match status" value="1"/>
</dbReference>
<keyword evidence="3" id="KW-1185">Reference proteome</keyword>
<evidence type="ECO:0000256" key="1">
    <source>
        <dbReference type="SAM" id="MobiDB-lite"/>
    </source>
</evidence>
<name>A0AAD4WJ04_PRUDU</name>
<comment type="caution">
    <text evidence="2">The sequence shown here is derived from an EMBL/GenBank/DDBJ whole genome shotgun (WGS) entry which is preliminary data.</text>
</comment>
<sequence length="416" mass="46675">MSNKIQRVEPSMKTSAPAVVLPSSHNHAEKLAKFNGMDFKRWQQKMLFYITALNLAHILKTDPPAPRDTPETVVASDAWEIVGVINIYFQELQVSKAQSKELPISKAQINEDKAAQTKSSKKMRFASSTKKEPNSSMIFDEEPKSSHGINTMSHVVKRKIQKIKLVVEYNKRGIPHGKAAVEMQSYIRVLAHTRVLLVDKKWTELPKNTKKQIWEAIQMANVVGQGSKKLVLSSAAKKWKDFKSTLLKQFILPFTNDKEKLKEPPQLYTFIETRLGCFCSFKKARLIDELKKQVSDGTLTVSGSNAVLTMALGTPKHGGRVRGMLKHPISSIPIAAQEQSPKNPMFDKASYSGATTLVLEDENPELDLAEAQQDEMFATMVEIGATVIAIYIRYLFEFLKMTNMVKLVGLVVPRSS</sequence>
<evidence type="ECO:0000313" key="2">
    <source>
        <dbReference type="EMBL" id="KAI5344021.1"/>
    </source>
</evidence>
<dbReference type="AlphaFoldDB" id="A0AAD4WJ04"/>
<gene>
    <name evidence="2" type="ORF">L3X38_011898</name>
</gene>
<feature type="region of interest" description="Disordered" evidence="1">
    <location>
        <begin position="112"/>
        <end position="144"/>
    </location>
</feature>
<organism evidence="2 3">
    <name type="scientific">Prunus dulcis</name>
    <name type="common">Almond</name>
    <name type="synonym">Amygdalus dulcis</name>
    <dbReference type="NCBI Taxonomy" id="3755"/>
    <lineage>
        <taxon>Eukaryota</taxon>
        <taxon>Viridiplantae</taxon>
        <taxon>Streptophyta</taxon>
        <taxon>Embryophyta</taxon>
        <taxon>Tracheophyta</taxon>
        <taxon>Spermatophyta</taxon>
        <taxon>Magnoliopsida</taxon>
        <taxon>eudicotyledons</taxon>
        <taxon>Gunneridae</taxon>
        <taxon>Pentapetalae</taxon>
        <taxon>rosids</taxon>
        <taxon>fabids</taxon>
        <taxon>Rosales</taxon>
        <taxon>Rosaceae</taxon>
        <taxon>Amygdaloideae</taxon>
        <taxon>Amygdaleae</taxon>
        <taxon>Prunus</taxon>
    </lineage>
</organism>
<reference evidence="2 3" key="1">
    <citation type="journal article" date="2022" name="G3 (Bethesda)">
        <title>Whole-genome sequence and methylome profiling of the almond [Prunus dulcis (Mill.) D.A. Webb] cultivar 'Nonpareil'.</title>
        <authorList>
            <person name="D'Amico-Willman K.M."/>
            <person name="Ouma W.Z."/>
            <person name="Meulia T."/>
            <person name="Sideli G.M."/>
            <person name="Gradziel T.M."/>
            <person name="Fresnedo-Ramirez J."/>
        </authorList>
    </citation>
    <scope>NUCLEOTIDE SEQUENCE [LARGE SCALE GENOMIC DNA]</scope>
    <source>
        <strain evidence="2">Clone GOH B32 T37-40</strain>
    </source>
</reference>
<dbReference type="Proteomes" id="UP001054821">
    <property type="component" value="Chromosome 2"/>
</dbReference>